<keyword evidence="5" id="KW-1185">Reference proteome</keyword>
<evidence type="ECO:0000259" key="3">
    <source>
        <dbReference type="SMART" id="SM01379"/>
    </source>
</evidence>
<dbReference type="SMART" id="SM01379">
    <property type="entry name" value="GAGE"/>
    <property type="match status" value="1"/>
</dbReference>
<name>A0A091CVN1_FUKDA</name>
<gene>
    <name evidence="4" type="ORF">H920_15930</name>
</gene>
<evidence type="ECO:0000313" key="5">
    <source>
        <dbReference type="Proteomes" id="UP000028990"/>
    </source>
</evidence>
<dbReference type="Pfam" id="PF05831">
    <property type="entry name" value="GAGE"/>
    <property type="match status" value="1"/>
</dbReference>
<proteinExistence type="inferred from homology"/>
<sequence>MSEQVKSTPKSGEQKDDEPTHPLEPVIAQQPSNEQPQQEEPPAEIQDDAPGQERDDQELAAEEPELEEDFEEEERPNTGRERGDGLAVQGRRLLRLDYTTLPESATPNLYKELQPQRDNECINNMNLKPPGQRTPRLWFCHSTETHGNRCPFQLMEK</sequence>
<comment type="similarity">
    <text evidence="1">Belongs to the GAGE family.</text>
</comment>
<dbReference type="AlphaFoldDB" id="A0A091CVN1"/>
<evidence type="ECO:0000313" key="4">
    <source>
        <dbReference type="EMBL" id="KFO22642.1"/>
    </source>
</evidence>
<feature type="compositionally biased region" description="Basic and acidic residues" evidence="2">
    <location>
        <begin position="75"/>
        <end position="84"/>
    </location>
</feature>
<feature type="compositionally biased region" description="Basic and acidic residues" evidence="2">
    <location>
        <begin position="12"/>
        <end position="21"/>
    </location>
</feature>
<reference evidence="4 5" key="1">
    <citation type="submission" date="2013-11" db="EMBL/GenBank/DDBJ databases">
        <title>The Damaraland mole rat (Fukomys damarensis) genome and evolution of African mole rats.</title>
        <authorList>
            <person name="Gladyshev V.N."/>
            <person name="Fang X."/>
        </authorList>
    </citation>
    <scope>NUCLEOTIDE SEQUENCE [LARGE SCALE GENOMIC DNA]</scope>
    <source>
        <tissue evidence="4">Liver</tissue>
    </source>
</reference>
<accession>A0A091CVN1</accession>
<dbReference type="InterPro" id="IPR008625">
    <property type="entry name" value="GAGE_fam"/>
</dbReference>
<feature type="compositionally biased region" description="Polar residues" evidence="2">
    <location>
        <begin position="1"/>
        <end position="11"/>
    </location>
</feature>
<dbReference type="PANTHER" id="PTHR14047">
    <property type="entry name" value="P ANTIGEN FAMILY MEMBER 5-RELATED"/>
    <property type="match status" value="1"/>
</dbReference>
<feature type="domain" description="GAGE" evidence="3">
    <location>
        <begin position="1"/>
        <end position="109"/>
    </location>
</feature>
<dbReference type="eggNOG" id="ENOG502TF3A">
    <property type="taxonomic scope" value="Eukaryota"/>
</dbReference>
<evidence type="ECO:0000256" key="1">
    <source>
        <dbReference type="ARBA" id="ARBA00007043"/>
    </source>
</evidence>
<protein>
    <submittedName>
        <fullName evidence="4">Putative G antigen family D member 1</fullName>
    </submittedName>
</protein>
<feature type="compositionally biased region" description="Low complexity" evidence="2">
    <location>
        <begin position="29"/>
        <end position="40"/>
    </location>
</feature>
<dbReference type="EMBL" id="KN123977">
    <property type="protein sequence ID" value="KFO22642.1"/>
    <property type="molecule type" value="Genomic_DNA"/>
</dbReference>
<evidence type="ECO:0000256" key="2">
    <source>
        <dbReference type="SAM" id="MobiDB-lite"/>
    </source>
</evidence>
<feature type="compositionally biased region" description="Acidic residues" evidence="2">
    <location>
        <begin position="55"/>
        <end position="74"/>
    </location>
</feature>
<feature type="region of interest" description="Disordered" evidence="2">
    <location>
        <begin position="1"/>
        <end position="88"/>
    </location>
</feature>
<dbReference type="InterPro" id="IPR031320">
    <property type="entry name" value="GAGE"/>
</dbReference>
<dbReference type="Proteomes" id="UP000028990">
    <property type="component" value="Unassembled WGS sequence"/>
</dbReference>
<organism evidence="4 5">
    <name type="scientific">Fukomys damarensis</name>
    <name type="common">Damaraland mole rat</name>
    <name type="synonym">Cryptomys damarensis</name>
    <dbReference type="NCBI Taxonomy" id="885580"/>
    <lineage>
        <taxon>Eukaryota</taxon>
        <taxon>Metazoa</taxon>
        <taxon>Chordata</taxon>
        <taxon>Craniata</taxon>
        <taxon>Vertebrata</taxon>
        <taxon>Euteleostomi</taxon>
        <taxon>Mammalia</taxon>
        <taxon>Eutheria</taxon>
        <taxon>Euarchontoglires</taxon>
        <taxon>Glires</taxon>
        <taxon>Rodentia</taxon>
        <taxon>Hystricomorpha</taxon>
        <taxon>Bathyergidae</taxon>
        <taxon>Fukomys</taxon>
    </lineage>
</organism>